<dbReference type="GeneID" id="90071505"/>
<dbReference type="EMBL" id="BTFZ01000001">
    <property type="protein sequence ID" value="GMM33526.1"/>
    <property type="molecule type" value="Genomic_DNA"/>
</dbReference>
<organism evidence="2 3">
    <name type="scientific">Saccharomycopsis crataegensis</name>
    <dbReference type="NCBI Taxonomy" id="43959"/>
    <lineage>
        <taxon>Eukaryota</taxon>
        <taxon>Fungi</taxon>
        <taxon>Dikarya</taxon>
        <taxon>Ascomycota</taxon>
        <taxon>Saccharomycotina</taxon>
        <taxon>Saccharomycetes</taxon>
        <taxon>Saccharomycopsidaceae</taxon>
        <taxon>Saccharomycopsis</taxon>
    </lineage>
</organism>
<protein>
    <recommendedName>
        <fullName evidence="4">Glycine zipper 2TM domain-containing protein</fullName>
    </recommendedName>
</protein>
<dbReference type="RefSeq" id="XP_064850526.1">
    <property type="nucleotide sequence ID" value="XM_064994454.1"/>
</dbReference>
<dbReference type="PANTHER" id="PTHR37014:SF10">
    <property type="entry name" value="RICH PROTEIN MS8, PUTATIVE (AFU_ORTHOLOGUE AFUA_7G05650)-RELATED"/>
    <property type="match status" value="1"/>
</dbReference>
<dbReference type="AlphaFoldDB" id="A0AAV5QG06"/>
<proteinExistence type="predicted"/>
<keyword evidence="3" id="KW-1185">Reference proteome</keyword>
<feature type="compositionally biased region" description="Gly residues" evidence="1">
    <location>
        <begin position="19"/>
        <end position="31"/>
    </location>
</feature>
<reference evidence="2 3" key="1">
    <citation type="journal article" date="2023" name="Elife">
        <title>Identification of key yeast species and microbe-microbe interactions impacting larval growth of Drosophila in the wild.</title>
        <authorList>
            <person name="Mure A."/>
            <person name="Sugiura Y."/>
            <person name="Maeda R."/>
            <person name="Honda K."/>
            <person name="Sakurai N."/>
            <person name="Takahashi Y."/>
            <person name="Watada M."/>
            <person name="Katoh T."/>
            <person name="Gotoh A."/>
            <person name="Gotoh Y."/>
            <person name="Taniguchi I."/>
            <person name="Nakamura K."/>
            <person name="Hayashi T."/>
            <person name="Katayama T."/>
            <person name="Uemura T."/>
            <person name="Hattori Y."/>
        </authorList>
    </citation>
    <scope>NUCLEOTIDE SEQUENCE [LARGE SCALE GENOMIC DNA]</scope>
    <source>
        <strain evidence="2 3">SC-9</strain>
    </source>
</reference>
<evidence type="ECO:0000313" key="2">
    <source>
        <dbReference type="EMBL" id="GMM33526.1"/>
    </source>
</evidence>
<dbReference type="PANTHER" id="PTHR37014">
    <property type="entry name" value="EXPRESSION LETHALITY PROTEIN HEL10, PUTATIVE (AFU_ORTHOLOGUE AFUA_1G06580)-RELATED"/>
    <property type="match status" value="1"/>
</dbReference>
<feature type="compositionally biased region" description="Gly residues" evidence="1">
    <location>
        <begin position="110"/>
        <end position="126"/>
    </location>
</feature>
<dbReference type="Proteomes" id="UP001360560">
    <property type="component" value="Unassembled WGS sequence"/>
</dbReference>
<comment type="caution">
    <text evidence="2">The sequence shown here is derived from an EMBL/GenBank/DDBJ whole genome shotgun (WGS) entry which is preliminary data.</text>
</comment>
<sequence>MSANDFYNNNDNNYEGGERGFGGNQNQGNEGGFQEENDHEGARGFGATLAGGVAGFAAAKKFGGENHHGLKEIGGAIAGAFLANKAEDAYENHKRNDRREEYYGNQNQGGQNGPGGPGGPGGQGRW</sequence>
<feature type="compositionally biased region" description="Low complexity" evidence="1">
    <location>
        <begin position="1"/>
        <end position="15"/>
    </location>
</feature>
<feature type="region of interest" description="Disordered" evidence="1">
    <location>
        <begin position="89"/>
        <end position="126"/>
    </location>
</feature>
<evidence type="ECO:0000256" key="1">
    <source>
        <dbReference type="SAM" id="MobiDB-lite"/>
    </source>
</evidence>
<gene>
    <name evidence="2" type="ORF">DASC09_008510</name>
</gene>
<evidence type="ECO:0008006" key="4">
    <source>
        <dbReference type="Google" id="ProtNLM"/>
    </source>
</evidence>
<name>A0AAV5QG06_9ASCO</name>
<accession>A0AAV5QG06</accession>
<feature type="compositionally biased region" description="Basic and acidic residues" evidence="1">
    <location>
        <begin position="89"/>
        <end position="102"/>
    </location>
</feature>
<evidence type="ECO:0000313" key="3">
    <source>
        <dbReference type="Proteomes" id="UP001360560"/>
    </source>
</evidence>
<feature type="region of interest" description="Disordered" evidence="1">
    <location>
        <begin position="1"/>
        <end position="47"/>
    </location>
</feature>